<dbReference type="Pfam" id="PF12787">
    <property type="entry name" value="EcsC"/>
    <property type="match status" value="1"/>
</dbReference>
<evidence type="ECO:0008006" key="3">
    <source>
        <dbReference type="Google" id="ProtNLM"/>
    </source>
</evidence>
<dbReference type="InterPro" id="IPR024787">
    <property type="entry name" value="EcsC"/>
</dbReference>
<name>F1YSX4_9PROT</name>
<gene>
    <name evidence="1" type="ORF">APO_1029</name>
</gene>
<reference evidence="1 2" key="1">
    <citation type="journal article" date="2011" name="Science">
        <title>Drosophila microbiome modulates host developmental and metabolic homeostasis via insulin signaling.</title>
        <authorList>
            <person name="Shin S.C."/>
            <person name="Kim S.H."/>
            <person name="You H."/>
            <person name="Kim B."/>
            <person name="Kim A.C."/>
            <person name="Lee K.A."/>
            <person name="Yoon J.H."/>
            <person name="Ryu J.H."/>
            <person name="Lee W.J."/>
        </authorList>
    </citation>
    <scope>NUCLEOTIDE SEQUENCE [LARGE SCALE GENOMIC DNA]</scope>
    <source>
        <strain evidence="1 2">DM001</strain>
    </source>
</reference>
<comment type="caution">
    <text evidence="1">The sequence shown here is derived from an EMBL/GenBank/DDBJ whole genome shotgun (WGS) entry which is preliminary data.</text>
</comment>
<dbReference type="PANTHER" id="PTHR41260">
    <property type="entry name" value="PROTEIN ECSC"/>
    <property type="match status" value="1"/>
</dbReference>
<sequence>MLFFVLCACYDYNGIEKNKAPECVAASFANGRGMQQAGEARMSTQKTAGNALAPMLLDGHELAELEQALADVESGRGVLVRLADLMGGAVGHAARLGLRGLGMAPNMEEKMRGLAETAIARAFDVAIVGMKGRADSQMAEARWRGPALQAAVAVSGAVGGFSGLAGLGPDIGFTTLTIMREIARVAREEGEDLSDPDARRACLEVFALKAFPNSRAGEESELGYFSARAVLRGRPVVMLIAEVASHYGLALGQKISLQLMPVAGALCGASLNTAFFNHYRALARAHFTIRRLEREHGPVVRDTAMSMREDLAERGAEA</sequence>
<evidence type="ECO:0000313" key="1">
    <source>
        <dbReference type="EMBL" id="EGE47998.1"/>
    </source>
</evidence>
<organism evidence="1 2">
    <name type="scientific">Acetobacter pomorum DM001</name>
    <dbReference type="NCBI Taxonomy" id="945681"/>
    <lineage>
        <taxon>Bacteria</taxon>
        <taxon>Pseudomonadati</taxon>
        <taxon>Pseudomonadota</taxon>
        <taxon>Alphaproteobacteria</taxon>
        <taxon>Acetobacterales</taxon>
        <taxon>Acetobacteraceae</taxon>
        <taxon>Acetobacter</taxon>
    </lineage>
</organism>
<evidence type="ECO:0000313" key="2">
    <source>
        <dbReference type="Proteomes" id="UP000018454"/>
    </source>
</evidence>
<accession>F1YSX4</accession>
<dbReference type="EMBL" id="AEUP01000023">
    <property type="protein sequence ID" value="EGE47998.1"/>
    <property type="molecule type" value="Genomic_DNA"/>
</dbReference>
<protein>
    <recommendedName>
        <fullName evidence="3">Peptidase</fullName>
    </recommendedName>
</protein>
<proteinExistence type="predicted"/>
<dbReference type="AlphaFoldDB" id="F1YSX4"/>
<dbReference type="PANTHER" id="PTHR41260:SF1">
    <property type="entry name" value="PROTEIN ECSC"/>
    <property type="match status" value="1"/>
</dbReference>
<dbReference type="Proteomes" id="UP000018454">
    <property type="component" value="Unassembled WGS sequence"/>
</dbReference>